<dbReference type="AlphaFoldDB" id="A0A0F7ZT07"/>
<dbReference type="OrthoDB" id="444127at2759"/>
<dbReference type="InterPro" id="IPR023214">
    <property type="entry name" value="HAD_sf"/>
</dbReference>
<dbReference type="Proteomes" id="UP000054481">
    <property type="component" value="Unassembled WGS sequence"/>
</dbReference>
<keyword evidence="2" id="KW-1185">Reference proteome</keyword>
<accession>A0A0F7ZT07</accession>
<dbReference type="EMBL" id="KQ030549">
    <property type="protein sequence ID" value="KJZ72283.1"/>
    <property type="molecule type" value="Genomic_DNA"/>
</dbReference>
<proteinExistence type="predicted"/>
<dbReference type="InterPro" id="IPR036412">
    <property type="entry name" value="HAD-like_sf"/>
</dbReference>
<organism evidence="1 2">
    <name type="scientific">Hirsutella minnesotensis 3608</name>
    <dbReference type="NCBI Taxonomy" id="1043627"/>
    <lineage>
        <taxon>Eukaryota</taxon>
        <taxon>Fungi</taxon>
        <taxon>Dikarya</taxon>
        <taxon>Ascomycota</taxon>
        <taxon>Pezizomycotina</taxon>
        <taxon>Sordariomycetes</taxon>
        <taxon>Hypocreomycetidae</taxon>
        <taxon>Hypocreales</taxon>
        <taxon>Ophiocordycipitaceae</taxon>
        <taxon>Hirsutella</taxon>
    </lineage>
</organism>
<dbReference type="SUPFAM" id="SSF56784">
    <property type="entry name" value="HAD-like"/>
    <property type="match status" value="1"/>
</dbReference>
<reference evidence="1 2" key="1">
    <citation type="journal article" date="2014" name="Genome Biol. Evol.">
        <title>Comparative genomics and transcriptomics analyses reveal divergent lifestyle features of nematode endoparasitic fungus Hirsutella minnesotensis.</title>
        <authorList>
            <person name="Lai Y."/>
            <person name="Liu K."/>
            <person name="Zhang X."/>
            <person name="Zhang X."/>
            <person name="Li K."/>
            <person name="Wang N."/>
            <person name="Shu C."/>
            <person name="Wu Y."/>
            <person name="Wang C."/>
            <person name="Bushley K.E."/>
            <person name="Xiang M."/>
            <person name="Liu X."/>
        </authorList>
    </citation>
    <scope>NUCLEOTIDE SEQUENCE [LARGE SCALE GENOMIC DNA]</scope>
    <source>
        <strain evidence="1 2">3608</strain>
    </source>
</reference>
<protein>
    <submittedName>
        <fullName evidence="1">Uncharacterized protein</fullName>
    </submittedName>
</protein>
<sequence length="184" mass="20178">MVAALKSLKSRNSHSRFNKLVVGIITNSDDRVPAVLSSFGLDVSDLRYGVEADPGAFAQGTFDIDFHCMSYDVGVEKPDKRIFAAADSMLQRIIAMRQDHDSADSGWHSPHWQRVYVGDEHAKDIVGALDAGWNPVLLDTDNGADGIVDVNEHSAETLDDLFEENSVVKTSSIENLTSWLTGRS</sequence>
<evidence type="ECO:0000313" key="1">
    <source>
        <dbReference type="EMBL" id="KJZ72283.1"/>
    </source>
</evidence>
<dbReference type="Gene3D" id="3.40.50.1000">
    <property type="entry name" value="HAD superfamily/HAD-like"/>
    <property type="match status" value="1"/>
</dbReference>
<evidence type="ECO:0000313" key="2">
    <source>
        <dbReference type="Proteomes" id="UP000054481"/>
    </source>
</evidence>
<dbReference type="PANTHER" id="PTHR46191">
    <property type="match status" value="1"/>
</dbReference>
<name>A0A0F7ZT07_9HYPO</name>
<dbReference type="InterPro" id="IPR051828">
    <property type="entry name" value="HAD-like_hydrolase_domain"/>
</dbReference>
<dbReference type="PANTHER" id="PTHR46191:SF2">
    <property type="entry name" value="HALOACID DEHALOGENASE-LIKE HYDROLASE DOMAIN-CONTAINING PROTEIN 3"/>
    <property type="match status" value="1"/>
</dbReference>
<dbReference type="GO" id="GO:0005634">
    <property type="term" value="C:nucleus"/>
    <property type="evidence" value="ECO:0007669"/>
    <property type="project" value="TreeGrafter"/>
</dbReference>
<gene>
    <name evidence="1" type="ORF">HIM_08324</name>
</gene>